<dbReference type="PROSITE" id="PS50088">
    <property type="entry name" value="ANK_REPEAT"/>
    <property type="match status" value="2"/>
</dbReference>
<dbReference type="OrthoDB" id="290415at2759"/>
<name>A0A8S1MED5_9CILI</name>
<proteinExistence type="predicted"/>
<dbReference type="PROSITE" id="PS50297">
    <property type="entry name" value="ANK_REP_REGION"/>
    <property type="match status" value="2"/>
</dbReference>
<evidence type="ECO:0008006" key="4">
    <source>
        <dbReference type="Google" id="ProtNLM"/>
    </source>
</evidence>
<evidence type="ECO:0000313" key="2">
    <source>
        <dbReference type="EMBL" id="CAD8076972.1"/>
    </source>
</evidence>
<organism evidence="2 3">
    <name type="scientific">Paramecium sonneborni</name>
    <dbReference type="NCBI Taxonomy" id="65129"/>
    <lineage>
        <taxon>Eukaryota</taxon>
        <taxon>Sar</taxon>
        <taxon>Alveolata</taxon>
        <taxon>Ciliophora</taxon>
        <taxon>Intramacronucleata</taxon>
        <taxon>Oligohymenophorea</taxon>
        <taxon>Peniculida</taxon>
        <taxon>Parameciidae</taxon>
        <taxon>Paramecium</taxon>
    </lineage>
</organism>
<dbReference type="AlphaFoldDB" id="A0A8S1MED5"/>
<dbReference type="Pfam" id="PF12796">
    <property type="entry name" value="Ank_2"/>
    <property type="match status" value="2"/>
</dbReference>
<comment type="caution">
    <text evidence="2">The sequence shown here is derived from an EMBL/GenBank/DDBJ whole genome shotgun (WGS) entry which is preliminary data.</text>
</comment>
<dbReference type="EMBL" id="CAJJDN010000035">
    <property type="protein sequence ID" value="CAD8076972.1"/>
    <property type="molecule type" value="Genomic_DNA"/>
</dbReference>
<feature type="repeat" description="ANK" evidence="1">
    <location>
        <begin position="164"/>
        <end position="187"/>
    </location>
</feature>
<dbReference type="InterPro" id="IPR002110">
    <property type="entry name" value="Ankyrin_rpt"/>
</dbReference>
<dbReference type="PANTHER" id="PTHR24198">
    <property type="entry name" value="ANKYRIN REPEAT AND PROTEIN KINASE DOMAIN-CONTAINING PROTEIN"/>
    <property type="match status" value="1"/>
</dbReference>
<gene>
    <name evidence="2" type="ORF">PSON_ATCC_30995.1.T0350261</name>
</gene>
<evidence type="ECO:0000313" key="3">
    <source>
        <dbReference type="Proteomes" id="UP000692954"/>
    </source>
</evidence>
<evidence type="ECO:0000256" key="1">
    <source>
        <dbReference type="PROSITE-ProRule" id="PRU00023"/>
    </source>
</evidence>
<dbReference type="SMART" id="SM00248">
    <property type="entry name" value="ANK"/>
    <property type="match status" value="5"/>
</dbReference>
<protein>
    <recommendedName>
        <fullName evidence="4">Ankyrin repeat protein</fullName>
    </recommendedName>
</protein>
<dbReference type="Proteomes" id="UP000692954">
    <property type="component" value="Unassembled WGS sequence"/>
</dbReference>
<reference evidence="2" key="1">
    <citation type="submission" date="2021-01" db="EMBL/GenBank/DDBJ databases">
        <authorList>
            <consortium name="Genoscope - CEA"/>
            <person name="William W."/>
        </authorList>
    </citation>
    <scope>NUCLEOTIDE SEQUENCE</scope>
</reference>
<sequence length="312" mass="35575">MGNYIIKGLHAIGLPETTIKFFSQTTQDKIANAIINGDLDLLQQISQSTNYNFTSIFQGENSLMLAVRMNQLAIVKYVIDSTDENQLTTLLEDKNPQGDTSLMIATINQNIEIIQYLISVGAKVNTKENGGASIFIAACASGNIELVQVLFNVPGINIYLKNNEGQTAIHRACYYGEIEIVRFLLKNTKLSLLSKDKLGNNCFHLAAKHFYMTLIRYMLKKFKKHNQVLQITNGDNQSTLDILLEQFNKIKEESYLPVEINQIEEYIKNKDMPPEINQLTHKQREQQKKQITRNTGNKKRKTVLYKQNLKLQ</sequence>
<dbReference type="PANTHER" id="PTHR24198:SF165">
    <property type="entry name" value="ANKYRIN REPEAT-CONTAINING PROTEIN-RELATED"/>
    <property type="match status" value="1"/>
</dbReference>
<keyword evidence="3" id="KW-1185">Reference proteome</keyword>
<feature type="repeat" description="ANK" evidence="1">
    <location>
        <begin position="97"/>
        <end position="129"/>
    </location>
</feature>
<accession>A0A8S1MED5</accession>
<keyword evidence="1" id="KW-0040">ANK repeat</keyword>